<evidence type="ECO:0000256" key="3">
    <source>
        <dbReference type="ARBA" id="ARBA00022771"/>
    </source>
</evidence>
<evidence type="ECO:0000313" key="12">
    <source>
        <dbReference type="EMBL" id="CAG9829250.1"/>
    </source>
</evidence>
<evidence type="ECO:0000256" key="5">
    <source>
        <dbReference type="ARBA" id="ARBA00023015"/>
    </source>
</evidence>
<evidence type="ECO:0000256" key="9">
    <source>
        <dbReference type="PROSITE-ProRule" id="PRU00042"/>
    </source>
</evidence>
<keyword evidence="6" id="KW-0238">DNA-binding</keyword>
<dbReference type="InterPro" id="IPR036236">
    <property type="entry name" value="Znf_C2H2_sf"/>
</dbReference>
<dbReference type="GO" id="GO:0005634">
    <property type="term" value="C:nucleus"/>
    <property type="evidence" value="ECO:0007669"/>
    <property type="project" value="UniProtKB-SubCell"/>
</dbReference>
<dbReference type="SUPFAM" id="SSF140996">
    <property type="entry name" value="Hermes dimerisation domain"/>
    <property type="match status" value="1"/>
</dbReference>
<evidence type="ECO:0000256" key="7">
    <source>
        <dbReference type="ARBA" id="ARBA00023163"/>
    </source>
</evidence>
<dbReference type="PROSITE" id="PS50808">
    <property type="entry name" value="ZF_BED"/>
    <property type="match status" value="1"/>
</dbReference>
<keyword evidence="5" id="KW-0805">Transcription regulation</keyword>
<feature type="domain" description="BED-type" evidence="11">
    <location>
        <begin position="235"/>
        <end position="279"/>
    </location>
</feature>
<keyword evidence="8" id="KW-0539">Nucleus</keyword>
<keyword evidence="3 9" id="KW-0863">Zinc-finger</keyword>
<dbReference type="SMART" id="SM00355">
    <property type="entry name" value="ZnF_C2H2"/>
    <property type="match status" value="8"/>
</dbReference>
<evidence type="ECO:0000259" key="10">
    <source>
        <dbReference type="PROSITE" id="PS50157"/>
    </source>
</evidence>
<dbReference type="Pfam" id="PF05699">
    <property type="entry name" value="Dimer_Tnp_hAT"/>
    <property type="match status" value="1"/>
</dbReference>
<dbReference type="PROSITE" id="PS50157">
    <property type="entry name" value="ZINC_FINGER_C2H2_2"/>
    <property type="match status" value="2"/>
</dbReference>
<organism evidence="12 13">
    <name type="scientific">Diabrotica balteata</name>
    <name type="common">Banded cucumber beetle</name>
    <dbReference type="NCBI Taxonomy" id="107213"/>
    <lineage>
        <taxon>Eukaryota</taxon>
        <taxon>Metazoa</taxon>
        <taxon>Ecdysozoa</taxon>
        <taxon>Arthropoda</taxon>
        <taxon>Hexapoda</taxon>
        <taxon>Insecta</taxon>
        <taxon>Pterygota</taxon>
        <taxon>Neoptera</taxon>
        <taxon>Endopterygota</taxon>
        <taxon>Coleoptera</taxon>
        <taxon>Polyphaga</taxon>
        <taxon>Cucujiformia</taxon>
        <taxon>Chrysomeloidea</taxon>
        <taxon>Chrysomelidae</taxon>
        <taxon>Galerucinae</taxon>
        <taxon>Diabroticina</taxon>
        <taxon>Diabroticites</taxon>
        <taxon>Diabrotica</taxon>
    </lineage>
</organism>
<name>A0A9N9SU10_DIABA</name>
<evidence type="ECO:0008006" key="14">
    <source>
        <dbReference type="Google" id="ProtNLM"/>
    </source>
</evidence>
<dbReference type="SMART" id="SM00614">
    <property type="entry name" value="ZnF_BED"/>
    <property type="match status" value="1"/>
</dbReference>
<dbReference type="AlphaFoldDB" id="A0A9N9SU10"/>
<dbReference type="InterPro" id="IPR003656">
    <property type="entry name" value="Znf_BED"/>
</dbReference>
<gene>
    <name evidence="12" type="ORF">DIABBA_LOCUS3090</name>
</gene>
<proteinExistence type="predicted"/>
<evidence type="ECO:0000256" key="6">
    <source>
        <dbReference type="ARBA" id="ARBA00023125"/>
    </source>
</evidence>
<evidence type="ECO:0000259" key="11">
    <source>
        <dbReference type="PROSITE" id="PS50808"/>
    </source>
</evidence>
<evidence type="ECO:0000256" key="8">
    <source>
        <dbReference type="ARBA" id="ARBA00023242"/>
    </source>
</evidence>
<dbReference type="OrthoDB" id="1607513at2759"/>
<accession>A0A9N9SU10</accession>
<keyword evidence="2" id="KW-0479">Metal-binding</keyword>
<dbReference type="SUPFAM" id="SSF57667">
    <property type="entry name" value="beta-beta-alpha zinc fingers"/>
    <property type="match status" value="1"/>
</dbReference>
<dbReference type="EMBL" id="OU898277">
    <property type="protein sequence ID" value="CAG9829250.1"/>
    <property type="molecule type" value="Genomic_DNA"/>
</dbReference>
<dbReference type="InterPro" id="IPR052035">
    <property type="entry name" value="ZnF_BED_domain_contain"/>
</dbReference>
<dbReference type="GO" id="GO:0003677">
    <property type="term" value="F:DNA binding"/>
    <property type="evidence" value="ECO:0007669"/>
    <property type="project" value="UniProtKB-KW"/>
</dbReference>
<protein>
    <recommendedName>
        <fullName evidence="14">Zinc finger BED domain-containing protein 1-like</fullName>
    </recommendedName>
</protein>
<sequence length="866" mass="99458">MSSVRDNKCAKCGVSFSNGYINIQQHIEAEHYFKCKYCDKSFINVKEIESHDKTEHSKIKCLHCAAYYQSNEQLQLHIKAKHCIKCPFCDESFISIEDATFHDGYTHLTVQCQHCDSYFRSVKELDQHIKVKHCFQCPGCSETFNSIEVRNFHDKSVHLTVACPHCDTLFRKDEHLQQHIEDQHKFVCRWCKKPFKSSEEEKFHQGCIYVTFRCVRCTLDFPTDKQLSVIAMDRKKTAHIWKFFTPQDQANAMCNICKQVLSYKTSTTNLKRHFERKHPLVKLSPDLTLRTSVLSRPVQIATTTQVNPIQPGNSEPSISLCTSISSSAGHSQESNVRSKIQTSIPYTTKLINIHSKKKFDNALMRLFTIDLQPFSLVEDTGFRHFVNTLNPAYQLPSRKYVTNTLLPALYEEKLHNVRDMVKTVSSVTITTDCWTSINTESFMATTIHFVTKEFEPKSILLECSSFHEAHTSVNLASELNRITTEWGLENKILIAISDNAANIKKAIREELKWPHFGCYAYTINLIVKDGLEEAEPTINKVWLLVAHFKRSTLAMLKLNEIQNQSGKEPLKLLQDVPTRWNSTFYMLERILQMEEIVRSTVALLNSTNLPIISVEVWQLLSDIKKVLQPMEEVTKIISGQKYVTLSSVIILTNGIENTYNDMKKEKLSPLILNMITKFLIGISERLPFLENSKSLIVSTFLDPRFKNYGFCSESNAERAKKLVINLVAHKINELSTAPELINSDDNRNEKTLSMMPSVWGFLDKKLVSTKKSCSAPATSRAIIEVQRYLEEDLIDRHEDPLKWWQRCSYNFPNLSKVVIDKFGTVATSVPCERVFSKSGQLLSERRSRLSSTNVKNIMFLNVNSEC</sequence>
<dbReference type="InterPro" id="IPR012337">
    <property type="entry name" value="RNaseH-like_sf"/>
</dbReference>
<dbReference type="PROSITE" id="PS00028">
    <property type="entry name" value="ZINC_FINGER_C2H2_1"/>
    <property type="match status" value="5"/>
</dbReference>
<dbReference type="InterPro" id="IPR008906">
    <property type="entry name" value="HATC_C_dom"/>
</dbReference>
<reference evidence="12" key="1">
    <citation type="submission" date="2022-01" db="EMBL/GenBank/DDBJ databases">
        <authorList>
            <person name="King R."/>
        </authorList>
    </citation>
    <scope>NUCLEOTIDE SEQUENCE</scope>
</reference>
<comment type="subcellular location">
    <subcellularLocation>
        <location evidence="1">Nucleus</location>
    </subcellularLocation>
</comment>
<keyword evidence="7" id="KW-0804">Transcription</keyword>
<keyword evidence="13" id="KW-1185">Reference proteome</keyword>
<evidence type="ECO:0000256" key="1">
    <source>
        <dbReference type="ARBA" id="ARBA00004123"/>
    </source>
</evidence>
<dbReference type="GO" id="GO:0009791">
    <property type="term" value="P:post-embryonic development"/>
    <property type="evidence" value="ECO:0007669"/>
    <property type="project" value="UniProtKB-ARBA"/>
</dbReference>
<dbReference type="SUPFAM" id="SSF53098">
    <property type="entry name" value="Ribonuclease H-like"/>
    <property type="match status" value="1"/>
</dbReference>
<evidence type="ECO:0000256" key="2">
    <source>
        <dbReference type="ARBA" id="ARBA00022723"/>
    </source>
</evidence>
<dbReference type="GO" id="GO:0046983">
    <property type="term" value="F:protein dimerization activity"/>
    <property type="evidence" value="ECO:0007669"/>
    <property type="project" value="InterPro"/>
</dbReference>
<keyword evidence="4" id="KW-0862">Zinc</keyword>
<feature type="domain" description="C2H2-type" evidence="10">
    <location>
        <begin position="110"/>
        <end position="138"/>
    </location>
</feature>
<dbReference type="InterPro" id="IPR013087">
    <property type="entry name" value="Znf_C2H2_type"/>
</dbReference>
<dbReference type="Pfam" id="PF02892">
    <property type="entry name" value="zf-BED"/>
    <property type="match status" value="1"/>
</dbReference>
<evidence type="ECO:0000313" key="13">
    <source>
        <dbReference type="Proteomes" id="UP001153709"/>
    </source>
</evidence>
<feature type="domain" description="C2H2-type" evidence="10">
    <location>
        <begin position="33"/>
        <end position="61"/>
    </location>
</feature>
<dbReference type="PANTHER" id="PTHR46481:SF10">
    <property type="entry name" value="ZINC FINGER BED DOMAIN-CONTAINING PROTEIN 39"/>
    <property type="match status" value="1"/>
</dbReference>
<evidence type="ECO:0000256" key="4">
    <source>
        <dbReference type="ARBA" id="ARBA00022833"/>
    </source>
</evidence>
<dbReference type="PANTHER" id="PTHR46481">
    <property type="entry name" value="ZINC FINGER BED DOMAIN-CONTAINING PROTEIN 4"/>
    <property type="match status" value="1"/>
</dbReference>
<dbReference type="GO" id="GO:0008270">
    <property type="term" value="F:zinc ion binding"/>
    <property type="evidence" value="ECO:0007669"/>
    <property type="project" value="UniProtKB-KW"/>
</dbReference>
<dbReference type="Proteomes" id="UP001153709">
    <property type="component" value="Chromosome 2"/>
</dbReference>